<dbReference type="HOGENOM" id="CLU_167014_0_0_1"/>
<protein>
    <submittedName>
        <fullName evidence="2">Uncharacterized protein</fullName>
    </submittedName>
</protein>
<evidence type="ECO:0000313" key="2">
    <source>
        <dbReference type="EMBL" id="KIN93789.1"/>
    </source>
</evidence>
<reference evidence="2 3" key="1">
    <citation type="submission" date="2014-04" db="EMBL/GenBank/DDBJ databases">
        <authorList>
            <consortium name="DOE Joint Genome Institute"/>
            <person name="Kuo A."/>
            <person name="Kohler A."/>
            <person name="Costa M.D."/>
            <person name="Nagy L.G."/>
            <person name="Floudas D."/>
            <person name="Copeland A."/>
            <person name="Barry K.W."/>
            <person name="Cichocki N."/>
            <person name="Veneault-Fourrey C."/>
            <person name="LaButti K."/>
            <person name="Lindquist E.A."/>
            <person name="Lipzen A."/>
            <person name="Lundell T."/>
            <person name="Morin E."/>
            <person name="Murat C."/>
            <person name="Sun H."/>
            <person name="Tunlid A."/>
            <person name="Henrissat B."/>
            <person name="Grigoriev I.V."/>
            <person name="Hibbett D.S."/>
            <person name="Martin F."/>
            <person name="Nordberg H.P."/>
            <person name="Cantor M.N."/>
            <person name="Hua S.X."/>
        </authorList>
    </citation>
    <scope>NUCLEOTIDE SEQUENCE [LARGE SCALE GENOMIC DNA]</scope>
    <source>
        <strain evidence="2 3">Marx 270</strain>
    </source>
</reference>
<dbReference type="Proteomes" id="UP000054217">
    <property type="component" value="Unassembled WGS sequence"/>
</dbReference>
<dbReference type="EMBL" id="KN832135">
    <property type="protein sequence ID" value="KIN93789.1"/>
    <property type="molecule type" value="Genomic_DNA"/>
</dbReference>
<evidence type="ECO:0000256" key="1">
    <source>
        <dbReference type="SAM" id="MobiDB-lite"/>
    </source>
</evidence>
<gene>
    <name evidence="2" type="ORF">M404DRAFT_35729</name>
</gene>
<accession>A0A0C3MY07</accession>
<feature type="region of interest" description="Disordered" evidence="1">
    <location>
        <begin position="1"/>
        <end position="33"/>
    </location>
</feature>
<feature type="compositionally biased region" description="Basic residues" evidence="1">
    <location>
        <begin position="1"/>
        <end position="11"/>
    </location>
</feature>
<name>A0A0C3MY07_PISTI</name>
<reference evidence="3" key="2">
    <citation type="submission" date="2015-01" db="EMBL/GenBank/DDBJ databases">
        <title>Evolutionary Origins and Diversification of the Mycorrhizal Mutualists.</title>
        <authorList>
            <consortium name="DOE Joint Genome Institute"/>
            <consortium name="Mycorrhizal Genomics Consortium"/>
            <person name="Kohler A."/>
            <person name="Kuo A."/>
            <person name="Nagy L.G."/>
            <person name="Floudas D."/>
            <person name="Copeland A."/>
            <person name="Barry K.W."/>
            <person name="Cichocki N."/>
            <person name="Veneault-Fourrey C."/>
            <person name="LaButti K."/>
            <person name="Lindquist E.A."/>
            <person name="Lipzen A."/>
            <person name="Lundell T."/>
            <person name="Morin E."/>
            <person name="Murat C."/>
            <person name="Riley R."/>
            <person name="Ohm R."/>
            <person name="Sun H."/>
            <person name="Tunlid A."/>
            <person name="Henrissat B."/>
            <person name="Grigoriev I.V."/>
            <person name="Hibbett D.S."/>
            <person name="Martin F."/>
        </authorList>
    </citation>
    <scope>NUCLEOTIDE SEQUENCE [LARGE SCALE GENOMIC DNA]</scope>
    <source>
        <strain evidence="3">Marx 270</strain>
    </source>
</reference>
<dbReference type="InParanoid" id="A0A0C3MY07"/>
<sequence length="119" mass="13072">MSGSPRHRPRRTGVEQRKAGRPKRTGDRAWSAKAATAGLLKRAAAEDDEDDDEVEVVESHTHGKGKALVRNWLDAKVAADLLQSLRLLRAEAAESQAAYLRLQVHVNQLAEALEKIGVE</sequence>
<evidence type="ECO:0000313" key="3">
    <source>
        <dbReference type="Proteomes" id="UP000054217"/>
    </source>
</evidence>
<proteinExistence type="predicted"/>
<dbReference type="AlphaFoldDB" id="A0A0C3MY07"/>
<keyword evidence="3" id="KW-1185">Reference proteome</keyword>
<organism evidence="2 3">
    <name type="scientific">Pisolithus tinctorius Marx 270</name>
    <dbReference type="NCBI Taxonomy" id="870435"/>
    <lineage>
        <taxon>Eukaryota</taxon>
        <taxon>Fungi</taxon>
        <taxon>Dikarya</taxon>
        <taxon>Basidiomycota</taxon>
        <taxon>Agaricomycotina</taxon>
        <taxon>Agaricomycetes</taxon>
        <taxon>Agaricomycetidae</taxon>
        <taxon>Boletales</taxon>
        <taxon>Sclerodermatineae</taxon>
        <taxon>Pisolithaceae</taxon>
        <taxon>Pisolithus</taxon>
    </lineage>
</organism>